<evidence type="ECO:0000313" key="2">
    <source>
        <dbReference type="EMBL" id="KAK6338445.1"/>
    </source>
</evidence>
<sequence length="606" mass="69756">MDISSEIFDTLLSPVAAYILPTPLSNEGQAETWYDSVINPKNLPDSVGILNTTFTWDIDGIDVDGRKFFVVPSFMRGSLPLRVDLHLPPHGALSPAMRKIFHVDRLMIPDKVPAMSLEISKHVVRALDYWSKGIVDFETQYRNLPFGSRIMIDNLAPNPRHMGVYLVPVYDIEQQWHSQKTLQGMWNLPVEDWPAVIDLGELQLQRQPHEAISLVTIPSRHAADKVFVFKSLCRDINYLYHELKMLLTIKPHGNIMSRPLYIVTKKCNFGGKVGICGFIVKFYPDGTLRDILRRSNPVRDRITMRDRFRWAKDVCSALLHVKASLAGYYPDLKPDNLIMRRNDQDGLMHVALIDFEQRGGWFSWSPPEIYYLEYLEVLASSRNISSALRQQYATLLYKAFPSWKPMTKTIRYKDNPAVSFQGYSCAWENLTLSERESAQVFMLGKILWCIFESAASINCHMGVDFLREEINDDQQLFPEFRKSPEAIKELINACTAGAPEWNGRYRCIVRQENKIRAITGKNTESNLREDPPDKQQLVVQAWWMKEVEEAKDFFNYRVSLSMGKSKDNGDKDEHELRETINASVRRPTMNAVLAKLEEIELQIDSV</sequence>
<proteinExistence type="predicted"/>
<protein>
    <recommendedName>
        <fullName evidence="1">Protein kinase domain-containing protein</fullName>
    </recommendedName>
</protein>
<dbReference type="AlphaFoldDB" id="A0AAV9UA89"/>
<dbReference type="InterPro" id="IPR051681">
    <property type="entry name" value="Ser/Thr_Kinases-Pseudokinases"/>
</dbReference>
<accession>A0AAV9UA89</accession>
<dbReference type="GO" id="GO:0005524">
    <property type="term" value="F:ATP binding"/>
    <property type="evidence" value="ECO:0007669"/>
    <property type="project" value="InterPro"/>
</dbReference>
<dbReference type="SUPFAM" id="SSF56112">
    <property type="entry name" value="Protein kinase-like (PK-like)"/>
    <property type="match status" value="1"/>
</dbReference>
<name>A0AAV9UA89_9PEZI</name>
<dbReference type="PANTHER" id="PTHR44329:SF289">
    <property type="entry name" value="SERINE_THREONINE-PROTEIN KINASE VIK"/>
    <property type="match status" value="1"/>
</dbReference>
<evidence type="ECO:0000259" key="1">
    <source>
        <dbReference type="PROSITE" id="PS50011"/>
    </source>
</evidence>
<comment type="caution">
    <text evidence="2">The sequence shown here is derived from an EMBL/GenBank/DDBJ whole genome shotgun (WGS) entry which is preliminary data.</text>
</comment>
<organism evidence="2 3">
    <name type="scientific">Orbilia blumenaviensis</name>
    <dbReference type="NCBI Taxonomy" id="1796055"/>
    <lineage>
        <taxon>Eukaryota</taxon>
        <taxon>Fungi</taxon>
        <taxon>Dikarya</taxon>
        <taxon>Ascomycota</taxon>
        <taxon>Pezizomycotina</taxon>
        <taxon>Orbiliomycetes</taxon>
        <taxon>Orbiliales</taxon>
        <taxon>Orbiliaceae</taxon>
        <taxon>Orbilia</taxon>
    </lineage>
</organism>
<dbReference type="GO" id="GO:0004674">
    <property type="term" value="F:protein serine/threonine kinase activity"/>
    <property type="evidence" value="ECO:0007669"/>
    <property type="project" value="TreeGrafter"/>
</dbReference>
<feature type="domain" description="Protein kinase" evidence="1">
    <location>
        <begin position="202"/>
        <end position="543"/>
    </location>
</feature>
<dbReference type="PROSITE" id="PS50011">
    <property type="entry name" value="PROTEIN_KINASE_DOM"/>
    <property type="match status" value="1"/>
</dbReference>
<dbReference type="Gene3D" id="1.10.510.10">
    <property type="entry name" value="Transferase(Phosphotransferase) domain 1"/>
    <property type="match status" value="1"/>
</dbReference>
<dbReference type="Proteomes" id="UP001373714">
    <property type="component" value="Unassembled WGS sequence"/>
</dbReference>
<dbReference type="InterPro" id="IPR000719">
    <property type="entry name" value="Prot_kinase_dom"/>
</dbReference>
<keyword evidence="3" id="KW-1185">Reference proteome</keyword>
<dbReference type="InterPro" id="IPR011009">
    <property type="entry name" value="Kinase-like_dom_sf"/>
</dbReference>
<gene>
    <name evidence="2" type="ORF">TWF730_002505</name>
</gene>
<dbReference type="EMBL" id="JAVHNS010000012">
    <property type="protein sequence ID" value="KAK6338445.1"/>
    <property type="molecule type" value="Genomic_DNA"/>
</dbReference>
<reference evidence="2 3" key="1">
    <citation type="submission" date="2019-10" db="EMBL/GenBank/DDBJ databases">
        <authorList>
            <person name="Palmer J.M."/>
        </authorList>
    </citation>
    <scope>NUCLEOTIDE SEQUENCE [LARGE SCALE GENOMIC DNA]</scope>
    <source>
        <strain evidence="2 3">TWF730</strain>
    </source>
</reference>
<dbReference type="PANTHER" id="PTHR44329">
    <property type="entry name" value="SERINE/THREONINE-PROTEIN KINASE TNNI3K-RELATED"/>
    <property type="match status" value="1"/>
</dbReference>
<evidence type="ECO:0000313" key="3">
    <source>
        <dbReference type="Proteomes" id="UP001373714"/>
    </source>
</evidence>